<keyword evidence="3" id="KW-1185">Reference proteome</keyword>
<dbReference type="InterPro" id="IPR003587">
    <property type="entry name" value="Hint_dom_N"/>
</dbReference>
<comment type="caution">
    <text evidence="2">The sequence shown here is derived from an EMBL/GenBank/DDBJ whole genome shotgun (WGS) entry which is preliminary data.</text>
</comment>
<organism evidence="2 3">
    <name type="scientific">Leptospira weilii str. UI 13098</name>
    <dbReference type="NCBI Taxonomy" id="1088542"/>
    <lineage>
        <taxon>Bacteria</taxon>
        <taxon>Pseudomonadati</taxon>
        <taxon>Spirochaetota</taxon>
        <taxon>Spirochaetia</taxon>
        <taxon>Leptospirales</taxon>
        <taxon>Leptospiraceae</taxon>
        <taxon>Leptospira</taxon>
    </lineage>
</organism>
<dbReference type="Pfam" id="PF07591">
    <property type="entry name" value="PT-HINT"/>
    <property type="match status" value="1"/>
</dbReference>
<dbReference type="SUPFAM" id="SSF51294">
    <property type="entry name" value="Hedgehog/intein (Hint) domain"/>
    <property type="match status" value="1"/>
</dbReference>
<dbReference type="EMBL" id="AHNU02000018">
    <property type="protein sequence ID" value="EMN92057.1"/>
    <property type="molecule type" value="Genomic_DNA"/>
</dbReference>
<sequence length="430" mass="46613">QEWLDQQRTKPGYEGLSDQAVFDKYKLENSGVGGSRLDLPSQVFGSLGDMFGGSLGLFNSSGEGYLNSQGEFVPRTCFTAGTLVHTKSGTKKIEEVKVGDEVLSWDEESGEQGYHRVVKTFQREVNVVYTIVYSNGTQVETTDEHPFYIENKGWVPAKDLRSGELSVLSNEKTLGIESIRISEGATTVYNFEVEDAHSYYVSEVGILVHNDCVLTGPSMSLAAFNALLKYMPGASEAEIEAARKLIEIGNRPVDGTMDAVFDVAAYIDAACKNGCPPDIAMAPVKLGVSGLKVASELIRSGRFKEALSLFGSGVKNWVKGSDETTDFLKTANASFKGQELSNAGRAVTKHPEYFGFSSTEDLQKIYSSPQAINELAQQKITDLLQNGVRTTGAGGRYPNGWVTYTLPNGTAASWSIDGSFIGFRGVINSQ</sequence>
<gene>
    <name evidence="2" type="ORF">LEP1GSC108_3381</name>
</gene>
<accession>M6QTC9</accession>
<dbReference type="CDD" id="cd00081">
    <property type="entry name" value="Hint"/>
    <property type="match status" value="1"/>
</dbReference>
<dbReference type="SMART" id="SM00306">
    <property type="entry name" value="HintN"/>
    <property type="match status" value="1"/>
</dbReference>
<dbReference type="InterPro" id="IPR036844">
    <property type="entry name" value="Hint_dom_sf"/>
</dbReference>
<dbReference type="InterPro" id="IPR006141">
    <property type="entry name" value="Intein_N"/>
</dbReference>
<dbReference type="RefSeq" id="WP_004502475.1">
    <property type="nucleotide sequence ID" value="NZ_AHNU02000018.1"/>
</dbReference>
<dbReference type="PROSITE" id="PS50817">
    <property type="entry name" value="INTEIN_N_TER"/>
    <property type="match status" value="1"/>
</dbReference>
<protein>
    <submittedName>
        <fullName evidence="2">Toxin HINT domain protein</fullName>
    </submittedName>
</protein>
<dbReference type="Gene3D" id="2.170.16.10">
    <property type="entry name" value="Hedgehog/Intein (Hint) domain"/>
    <property type="match status" value="1"/>
</dbReference>
<dbReference type="PROSITE" id="PS50818">
    <property type="entry name" value="INTEIN_C_TER"/>
    <property type="match status" value="1"/>
</dbReference>
<evidence type="ECO:0000313" key="3">
    <source>
        <dbReference type="Proteomes" id="UP000012118"/>
    </source>
</evidence>
<dbReference type="AlphaFoldDB" id="M6QTC9"/>
<dbReference type="NCBIfam" id="TIGR01443">
    <property type="entry name" value="intein_Cterm"/>
    <property type="match status" value="1"/>
</dbReference>
<feature type="domain" description="Hint" evidence="1">
    <location>
        <begin position="75"/>
        <end position="170"/>
    </location>
</feature>
<feature type="non-terminal residue" evidence="2">
    <location>
        <position position="1"/>
    </location>
</feature>
<dbReference type="InterPro" id="IPR030934">
    <property type="entry name" value="Intein_C"/>
</dbReference>
<dbReference type="Proteomes" id="UP000012118">
    <property type="component" value="Unassembled WGS sequence"/>
</dbReference>
<evidence type="ECO:0000259" key="1">
    <source>
        <dbReference type="SMART" id="SM00306"/>
    </source>
</evidence>
<dbReference type="GO" id="GO:0016539">
    <property type="term" value="P:intein-mediated protein splicing"/>
    <property type="evidence" value="ECO:0007669"/>
    <property type="project" value="InterPro"/>
</dbReference>
<reference evidence="2 3" key="1">
    <citation type="submission" date="2013-01" db="EMBL/GenBank/DDBJ databases">
        <authorList>
            <person name="Harkins D.M."/>
            <person name="Durkin A.S."/>
            <person name="Brinkac L.M."/>
            <person name="Haft D.H."/>
            <person name="Selengut J.D."/>
            <person name="Sanka R."/>
            <person name="DePew J."/>
            <person name="Purushe J."/>
            <person name="Chanthongthip A."/>
            <person name="Lattana O."/>
            <person name="Phetsouvanh R."/>
            <person name="Newton P.N."/>
            <person name="Vinetz J.M."/>
            <person name="Sutton G.G."/>
            <person name="Nierman W.C."/>
            <person name="Fouts D.E."/>
        </authorList>
    </citation>
    <scope>NUCLEOTIDE SEQUENCE [LARGE SCALE GENOMIC DNA]</scope>
    <source>
        <strain evidence="2 3">UI 13098</strain>
    </source>
</reference>
<evidence type="ECO:0000313" key="2">
    <source>
        <dbReference type="EMBL" id="EMN92057.1"/>
    </source>
</evidence>
<name>M6QTC9_9LEPT</name>
<proteinExistence type="predicted"/>